<protein>
    <submittedName>
        <fullName evidence="1">(Mediterranean fruit fly) hypothetical protein</fullName>
    </submittedName>
</protein>
<comment type="caution">
    <text evidence="1">The sequence shown here is derived from an EMBL/GenBank/DDBJ whole genome shotgun (WGS) entry which is preliminary data.</text>
</comment>
<accession>A0A811U9T5</accession>
<sequence>MPSVKYDQNIIYVPQPSGQPDKLSCSPLSSINWLLTWHLKSSRVENAFRAWQLHLLESSKFAFYVKPIECLNVAVCTKVWRYEMYAKICKYKCAYIPMSGGMLFRVV</sequence>
<gene>
    <name evidence="1" type="ORF">CCAP1982_LOCUS3450</name>
</gene>
<keyword evidence="2" id="KW-1185">Reference proteome</keyword>
<organism evidence="1 2">
    <name type="scientific">Ceratitis capitata</name>
    <name type="common">Mediterranean fruit fly</name>
    <name type="synonym">Tephritis capitata</name>
    <dbReference type="NCBI Taxonomy" id="7213"/>
    <lineage>
        <taxon>Eukaryota</taxon>
        <taxon>Metazoa</taxon>
        <taxon>Ecdysozoa</taxon>
        <taxon>Arthropoda</taxon>
        <taxon>Hexapoda</taxon>
        <taxon>Insecta</taxon>
        <taxon>Pterygota</taxon>
        <taxon>Neoptera</taxon>
        <taxon>Endopterygota</taxon>
        <taxon>Diptera</taxon>
        <taxon>Brachycera</taxon>
        <taxon>Muscomorpha</taxon>
        <taxon>Tephritoidea</taxon>
        <taxon>Tephritidae</taxon>
        <taxon>Ceratitis</taxon>
        <taxon>Ceratitis</taxon>
    </lineage>
</organism>
<reference evidence="1" key="1">
    <citation type="submission" date="2020-11" db="EMBL/GenBank/DDBJ databases">
        <authorList>
            <person name="Whitehead M."/>
        </authorList>
    </citation>
    <scope>NUCLEOTIDE SEQUENCE</scope>
    <source>
        <strain evidence="1">EGII</strain>
    </source>
</reference>
<proteinExistence type="predicted"/>
<dbReference type="Proteomes" id="UP000606786">
    <property type="component" value="Unassembled WGS sequence"/>
</dbReference>
<name>A0A811U9T5_CERCA</name>
<evidence type="ECO:0000313" key="2">
    <source>
        <dbReference type="Proteomes" id="UP000606786"/>
    </source>
</evidence>
<dbReference type="EMBL" id="CAJHJT010000001">
    <property type="protein sequence ID" value="CAD6994717.1"/>
    <property type="molecule type" value="Genomic_DNA"/>
</dbReference>
<evidence type="ECO:0000313" key="1">
    <source>
        <dbReference type="EMBL" id="CAD6994717.1"/>
    </source>
</evidence>
<dbReference type="AlphaFoldDB" id="A0A811U9T5"/>